<keyword evidence="2" id="KW-0479">Metal-binding</keyword>
<proteinExistence type="inferred from homology"/>
<dbReference type="PROSITE" id="PS00086">
    <property type="entry name" value="CYTOCHROME_P450"/>
    <property type="match status" value="1"/>
</dbReference>
<keyword evidence="2" id="KW-0503">Monooxygenase</keyword>
<evidence type="ECO:0000313" key="4">
    <source>
        <dbReference type="Proteomes" id="UP001597097"/>
    </source>
</evidence>
<sequence length="390" mass="43345">MTASAADVLANIDLFADDQREHLLDALAVARKECPVVHTHSDGGYYLVTRYEDVRTVCLRPAIFSSAQPGLRGVPVRLIPLDVDPPDHRQYRRFLDRYFSRSFLLRYEEQLREIARDAMAGFIGDGRVEMARDYAVPFIAGSLARVVFATDNMELMRRGVAAVKRCALESTPETFEAVALLAVEAVTEAGDRSADDRNVLGALAGASIDGRPLTAGEQVAIVTTLLLGGLDTTRGAIVNIAYHLATREDVEPILRTPDWWRGPLDEFLRFETTVAFMARTVTQDTELAGTPLKPGDRVVVQFYSGNRDAARFDRPDELVFDRHLNPHLAFGAGVHRCLGQHFARIQLMIAFEELLKQATNFRLEEGADIPRQAGVPFGSPAKLHLTFDRR</sequence>
<name>A0ABW4GE94_9ACTN</name>
<dbReference type="Pfam" id="PF00067">
    <property type="entry name" value="p450"/>
    <property type="match status" value="1"/>
</dbReference>
<keyword evidence="4" id="KW-1185">Reference proteome</keyword>
<dbReference type="PANTHER" id="PTHR46696:SF6">
    <property type="entry name" value="P450, PUTATIVE (EUROFUNG)-RELATED"/>
    <property type="match status" value="1"/>
</dbReference>
<dbReference type="Proteomes" id="UP001597097">
    <property type="component" value="Unassembled WGS sequence"/>
</dbReference>
<dbReference type="InterPro" id="IPR001128">
    <property type="entry name" value="Cyt_P450"/>
</dbReference>
<keyword evidence="2" id="KW-0349">Heme</keyword>
<accession>A0ABW4GE94</accession>
<organism evidence="3 4">
    <name type="scientific">Nonomuraea guangzhouensis</name>
    <dbReference type="NCBI Taxonomy" id="1291555"/>
    <lineage>
        <taxon>Bacteria</taxon>
        <taxon>Bacillati</taxon>
        <taxon>Actinomycetota</taxon>
        <taxon>Actinomycetes</taxon>
        <taxon>Streptosporangiales</taxon>
        <taxon>Streptosporangiaceae</taxon>
        <taxon>Nonomuraea</taxon>
    </lineage>
</organism>
<keyword evidence="2" id="KW-0408">Iron</keyword>
<dbReference type="PANTHER" id="PTHR46696">
    <property type="entry name" value="P450, PUTATIVE (EUROFUNG)-RELATED"/>
    <property type="match status" value="1"/>
</dbReference>
<reference evidence="4" key="1">
    <citation type="journal article" date="2019" name="Int. J. Syst. Evol. Microbiol.">
        <title>The Global Catalogue of Microorganisms (GCM) 10K type strain sequencing project: providing services to taxonomists for standard genome sequencing and annotation.</title>
        <authorList>
            <consortium name="The Broad Institute Genomics Platform"/>
            <consortium name="The Broad Institute Genome Sequencing Center for Infectious Disease"/>
            <person name="Wu L."/>
            <person name="Ma J."/>
        </authorList>
    </citation>
    <scope>NUCLEOTIDE SEQUENCE [LARGE SCALE GENOMIC DNA]</scope>
    <source>
        <strain evidence="4">CGMCC 1.15399</strain>
    </source>
</reference>
<keyword evidence="2" id="KW-0560">Oxidoreductase</keyword>
<dbReference type="InterPro" id="IPR017972">
    <property type="entry name" value="Cyt_P450_CS"/>
</dbReference>
<dbReference type="EMBL" id="JBHUCM010000023">
    <property type="protein sequence ID" value="MFD1541047.1"/>
    <property type="molecule type" value="Genomic_DNA"/>
</dbReference>
<evidence type="ECO:0000256" key="1">
    <source>
        <dbReference type="ARBA" id="ARBA00010617"/>
    </source>
</evidence>
<dbReference type="RefSeq" id="WP_219529650.1">
    <property type="nucleotide sequence ID" value="NZ_JAHKRM010000007.1"/>
</dbReference>
<evidence type="ECO:0000256" key="2">
    <source>
        <dbReference type="RuleBase" id="RU000461"/>
    </source>
</evidence>
<protein>
    <submittedName>
        <fullName evidence="3">Cytochrome P450</fullName>
    </submittedName>
</protein>
<comment type="similarity">
    <text evidence="1 2">Belongs to the cytochrome P450 family.</text>
</comment>
<comment type="caution">
    <text evidence="3">The sequence shown here is derived from an EMBL/GenBank/DDBJ whole genome shotgun (WGS) entry which is preliminary data.</text>
</comment>
<evidence type="ECO:0000313" key="3">
    <source>
        <dbReference type="EMBL" id="MFD1541047.1"/>
    </source>
</evidence>
<gene>
    <name evidence="3" type="ORF">ACFSJ0_28590</name>
</gene>